<reference evidence="3" key="3">
    <citation type="submission" date="2011-03" db="EMBL/GenBank/DDBJ databases">
        <title>Annotation of Magnaporthe poae ATCC 64411.</title>
        <authorList>
            <person name="Ma L.-J."/>
            <person name="Dead R."/>
            <person name="Young S.K."/>
            <person name="Zeng Q."/>
            <person name="Gargeya S."/>
            <person name="Fitzgerald M."/>
            <person name="Haas B."/>
            <person name="Abouelleil A."/>
            <person name="Alvarado L."/>
            <person name="Arachchi H.M."/>
            <person name="Berlin A."/>
            <person name="Brown A."/>
            <person name="Chapman S.B."/>
            <person name="Chen Z."/>
            <person name="Dunbar C."/>
            <person name="Freedman E."/>
            <person name="Gearin G."/>
            <person name="Gellesch M."/>
            <person name="Goldberg J."/>
            <person name="Griggs A."/>
            <person name="Gujja S."/>
            <person name="Heiman D."/>
            <person name="Howarth C."/>
            <person name="Larson L."/>
            <person name="Lui A."/>
            <person name="MacDonald P.J.P."/>
            <person name="Mehta T."/>
            <person name="Montmayeur A."/>
            <person name="Murphy C."/>
            <person name="Neiman D."/>
            <person name="Pearson M."/>
            <person name="Priest M."/>
            <person name="Roberts A."/>
            <person name="Saif S."/>
            <person name="Shea T."/>
            <person name="Shenoy N."/>
            <person name="Sisk P."/>
            <person name="Stolte C."/>
            <person name="Sykes S."/>
            <person name="Yandava C."/>
            <person name="Wortman J."/>
            <person name="Nusbaum C."/>
            <person name="Birren B."/>
        </authorList>
    </citation>
    <scope>NUCLEOTIDE SEQUENCE</scope>
    <source>
        <strain evidence="3">ATCC 64411</strain>
    </source>
</reference>
<reference evidence="3" key="1">
    <citation type="submission" date="2010-05" db="EMBL/GenBank/DDBJ databases">
        <title>The Genome Sequence of Magnaporthe poae strain ATCC 64411.</title>
        <authorList>
            <consortium name="The Broad Institute Genome Sequencing Platform"/>
            <consortium name="Broad Institute Genome Sequencing Center for Infectious Disease"/>
            <person name="Ma L.-J."/>
            <person name="Dead R."/>
            <person name="Young S."/>
            <person name="Zeng Q."/>
            <person name="Koehrsen M."/>
            <person name="Alvarado L."/>
            <person name="Berlin A."/>
            <person name="Chapman S.B."/>
            <person name="Chen Z."/>
            <person name="Freedman E."/>
            <person name="Gellesch M."/>
            <person name="Goldberg J."/>
            <person name="Griggs A."/>
            <person name="Gujja S."/>
            <person name="Heilman E.R."/>
            <person name="Heiman D."/>
            <person name="Hepburn T."/>
            <person name="Howarth C."/>
            <person name="Jen D."/>
            <person name="Larson L."/>
            <person name="Mehta T."/>
            <person name="Neiman D."/>
            <person name="Pearson M."/>
            <person name="Roberts A."/>
            <person name="Saif S."/>
            <person name="Shea T."/>
            <person name="Shenoy N."/>
            <person name="Sisk P."/>
            <person name="Stolte C."/>
            <person name="Sykes S."/>
            <person name="Walk T."/>
            <person name="White J."/>
            <person name="Yandava C."/>
            <person name="Haas B."/>
            <person name="Nusbaum C."/>
            <person name="Birren B."/>
        </authorList>
    </citation>
    <scope>NUCLEOTIDE SEQUENCE</scope>
    <source>
        <strain evidence="3">ATCC 64411</strain>
    </source>
</reference>
<evidence type="ECO:0000256" key="1">
    <source>
        <dbReference type="SAM" id="Coils"/>
    </source>
</evidence>
<sequence>MVTKFGSRASGPAAPASTPHADKPINVLILGETANGKSTLIRRLGTYSGNEAPDVVIGNGNESCTKTVASHPVSTRLHSYSLIDTLGEPLKCSTYDDLLDLTWEDASQAQGMPDENGKTFQFDFFDTPGLDDSGGNDVAIMADIIRNITALPHLNAIIYVRSMDQPFGRAFRTWYDYLERCMPMLCRGMIVVHSRCTTNQVADFMSRRVNLMEDRRKAFEAATGGHNRNAHFFMDNEPDPYSPFSVVQSLNACYQLLKLLSKQRPLDISNIQLFKSPNMNRLDGQAALALGRVQDRLRETLARKMADASKSKQDLELAKREVNRFRRKLDHCDAELARLDNDHEVLLGTKSVQDDYSIIQDLIFSRRVQLPKREASFHAACDIRHVVTSTEPGSQWVDEERSPRRWSAKLKAGLFSSMAGSATFYSTNRIMHSREIERLQGTQTDLAYDLEGYENTVKSESGKGVKLDGDVEELAAELDKVERMKETLEQKSFDATLWPDLRKLYTSADNVGTNEVVELVKVYDPSTALLITKHL</sequence>
<dbReference type="EnsemblFungi" id="MAPG_09843T0">
    <property type="protein sequence ID" value="MAPG_09843T0"/>
    <property type="gene ID" value="MAPG_09843"/>
</dbReference>
<gene>
    <name evidence="3" type="ORF">MAPG_09843</name>
</gene>
<dbReference type="VEuPathDB" id="FungiDB:MAPG_09843"/>
<dbReference type="eggNOG" id="ENOG502SI88">
    <property type="taxonomic scope" value="Eukaryota"/>
</dbReference>
<dbReference type="InterPro" id="IPR027417">
    <property type="entry name" value="P-loop_NTPase"/>
</dbReference>
<evidence type="ECO:0000313" key="3">
    <source>
        <dbReference type="EMBL" id="KLU91322.1"/>
    </source>
</evidence>
<name>A0A0C4EB03_MAGP6</name>
<dbReference type="OrthoDB" id="8954335at2759"/>
<organism evidence="4 5">
    <name type="scientific">Magnaporthiopsis poae (strain ATCC 64411 / 73-15)</name>
    <name type="common">Kentucky bluegrass fungus</name>
    <name type="synonym">Magnaporthe poae</name>
    <dbReference type="NCBI Taxonomy" id="644358"/>
    <lineage>
        <taxon>Eukaryota</taxon>
        <taxon>Fungi</taxon>
        <taxon>Dikarya</taxon>
        <taxon>Ascomycota</taxon>
        <taxon>Pezizomycotina</taxon>
        <taxon>Sordariomycetes</taxon>
        <taxon>Sordariomycetidae</taxon>
        <taxon>Magnaporthales</taxon>
        <taxon>Magnaporthaceae</taxon>
        <taxon>Magnaporthiopsis</taxon>
    </lineage>
</organism>
<proteinExistence type="predicted"/>
<evidence type="ECO:0000313" key="5">
    <source>
        <dbReference type="Proteomes" id="UP000011715"/>
    </source>
</evidence>
<dbReference type="AlphaFoldDB" id="A0A0C4EB03"/>
<evidence type="ECO:0008006" key="6">
    <source>
        <dbReference type="Google" id="ProtNLM"/>
    </source>
</evidence>
<feature type="coiled-coil region" evidence="1">
    <location>
        <begin position="298"/>
        <end position="342"/>
    </location>
</feature>
<keyword evidence="1" id="KW-0175">Coiled coil</keyword>
<evidence type="ECO:0000256" key="2">
    <source>
        <dbReference type="SAM" id="MobiDB-lite"/>
    </source>
</evidence>
<reference evidence="5" key="2">
    <citation type="submission" date="2010-05" db="EMBL/GenBank/DDBJ databases">
        <title>The genome sequence of Magnaporthe poae strain ATCC 64411.</title>
        <authorList>
            <person name="Ma L.-J."/>
            <person name="Dead R."/>
            <person name="Young S."/>
            <person name="Zeng Q."/>
            <person name="Koehrsen M."/>
            <person name="Alvarado L."/>
            <person name="Berlin A."/>
            <person name="Chapman S.B."/>
            <person name="Chen Z."/>
            <person name="Freedman E."/>
            <person name="Gellesch M."/>
            <person name="Goldberg J."/>
            <person name="Griggs A."/>
            <person name="Gujja S."/>
            <person name="Heilman E.R."/>
            <person name="Heiman D."/>
            <person name="Hepburn T."/>
            <person name="Howarth C."/>
            <person name="Jen D."/>
            <person name="Larson L."/>
            <person name="Mehta T."/>
            <person name="Neiman D."/>
            <person name="Pearson M."/>
            <person name="Roberts A."/>
            <person name="Saif S."/>
            <person name="Shea T."/>
            <person name="Shenoy N."/>
            <person name="Sisk P."/>
            <person name="Stolte C."/>
            <person name="Sykes S."/>
            <person name="Walk T."/>
            <person name="White J."/>
            <person name="Yandava C."/>
            <person name="Haas B."/>
            <person name="Nusbaum C."/>
            <person name="Birren B."/>
        </authorList>
    </citation>
    <scope>NUCLEOTIDE SEQUENCE [LARGE SCALE GENOMIC DNA]</scope>
    <source>
        <strain evidence="5">ATCC 64411 / 73-15</strain>
    </source>
</reference>
<reference evidence="4" key="5">
    <citation type="submission" date="2015-06" db="UniProtKB">
        <authorList>
            <consortium name="EnsemblFungi"/>
        </authorList>
    </citation>
    <scope>IDENTIFICATION</scope>
    <source>
        <strain evidence="4">ATCC 64411</strain>
    </source>
</reference>
<dbReference type="OMA" id="NAIIYVR"/>
<protein>
    <recommendedName>
        <fullName evidence="6">G domain-containing protein</fullName>
    </recommendedName>
</protein>
<keyword evidence="5" id="KW-1185">Reference proteome</keyword>
<dbReference type="Gene3D" id="3.40.50.300">
    <property type="entry name" value="P-loop containing nucleotide triphosphate hydrolases"/>
    <property type="match status" value="1"/>
</dbReference>
<feature type="region of interest" description="Disordered" evidence="2">
    <location>
        <begin position="1"/>
        <end position="21"/>
    </location>
</feature>
<dbReference type="EMBL" id="GL876977">
    <property type="protein sequence ID" value="KLU91322.1"/>
    <property type="molecule type" value="Genomic_DNA"/>
</dbReference>
<dbReference type="Proteomes" id="UP000011715">
    <property type="component" value="Unassembled WGS sequence"/>
</dbReference>
<feature type="compositionally biased region" description="Low complexity" evidence="2">
    <location>
        <begin position="7"/>
        <end position="19"/>
    </location>
</feature>
<evidence type="ECO:0000313" key="4">
    <source>
        <dbReference type="EnsemblFungi" id="MAPG_09843T0"/>
    </source>
</evidence>
<reference evidence="4" key="4">
    <citation type="journal article" date="2015" name="G3 (Bethesda)">
        <title>Genome sequences of three phytopathogenic species of the Magnaporthaceae family of fungi.</title>
        <authorList>
            <person name="Okagaki L.H."/>
            <person name="Nunes C.C."/>
            <person name="Sailsbery J."/>
            <person name="Clay B."/>
            <person name="Brown D."/>
            <person name="John T."/>
            <person name="Oh Y."/>
            <person name="Young N."/>
            <person name="Fitzgerald M."/>
            <person name="Haas B.J."/>
            <person name="Zeng Q."/>
            <person name="Young S."/>
            <person name="Adiconis X."/>
            <person name="Fan L."/>
            <person name="Levin J.Z."/>
            <person name="Mitchell T.K."/>
            <person name="Okubara P.A."/>
            <person name="Farman M.L."/>
            <person name="Kohn L.M."/>
            <person name="Birren B."/>
            <person name="Ma L.-J."/>
            <person name="Dean R.A."/>
        </authorList>
    </citation>
    <scope>NUCLEOTIDE SEQUENCE</scope>
    <source>
        <strain evidence="4">ATCC 64411 / 73-15</strain>
    </source>
</reference>
<accession>A0A0C4EB03</accession>
<dbReference type="SUPFAM" id="SSF52540">
    <property type="entry name" value="P-loop containing nucleoside triphosphate hydrolases"/>
    <property type="match status" value="1"/>
</dbReference>
<dbReference type="EMBL" id="ADBL01002524">
    <property type="status" value="NOT_ANNOTATED_CDS"/>
    <property type="molecule type" value="Genomic_DNA"/>
</dbReference>